<dbReference type="EMBL" id="MPNT01000021">
    <property type="protein sequence ID" value="OJZ70324.1"/>
    <property type="molecule type" value="Genomic_DNA"/>
</dbReference>
<sequence>MRARFTVSEVRAHAMGIVDRDGLGALNMRSLATALGTGPMTLYNYVRDREELEALVAEAVLADVKLPAPSEDWLADVKSIAIAVWESMRRHRNAVPLVLTRRTFSNEGFGPAEQLVAALGRGGLTDHDLLAAFRGVLSLIMGAAQVELAGPVAAGVPEQANIDAAGRIGRLAGDDHPHLAALASTSQQSSMAADFNRALDMLLTGIQARAHAPRSKRNSRRNPQR</sequence>
<keyword evidence="1" id="KW-0805">Transcription regulation</keyword>
<organism evidence="4 5">
    <name type="scientific">Mycobacterium paraffinicum</name>
    <dbReference type="NCBI Taxonomy" id="53378"/>
    <lineage>
        <taxon>Bacteria</taxon>
        <taxon>Bacillati</taxon>
        <taxon>Actinomycetota</taxon>
        <taxon>Actinomycetes</taxon>
        <taxon>Mycobacteriales</taxon>
        <taxon>Mycobacteriaceae</taxon>
        <taxon>Mycobacterium</taxon>
    </lineage>
</organism>
<dbReference type="OrthoDB" id="329481at2"/>
<protein>
    <recommendedName>
        <fullName evidence="3">Tetracycline repressor TetR C-terminal domain-containing protein</fullName>
    </recommendedName>
</protein>
<evidence type="ECO:0000256" key="1">
    <source>
        <dbReference type="ARBA" id="ARBA00023015"/>
    </source>
</evidence>
<dbReference type="Proteomes" id="UP000186438">
    <property type="component" value="Unassembled WGS sequence"/>
</dbReference>
<evidence type="ECO:0000313" key="4">
    <source>
        <dbReference type="EMBL" id="OJZ70324.1"/>
    </source>
</evidence>
<feature type="domain" description="Tetracycline repressor TetR C-terminal" evidence="3">
    <location>
        <begin position="66"/>
        <end position="209"/>
    </location>
</feature>
<dbReference type="STRING" id="53378.BRW65_20370"/>
<gene>
    <name evidence="4" type="ORF">BRW65_20370</name>
</gene>
<name>A0A1Q4HQR3_9MYCO</name>
<keyword evidence="5" id="KW-1185">Reference proteome</keyword>
<reference evidence="4 5" key="1">
    <citation type="submission" date="2016-11" db="EMBL/GenBank/DDBJ databases">
        <title>Genome sequences of unsequenced Mycobacteria.</title>
        <authorList>
            <person name="Greninger A.L."/>
            <person name="Fang F."/>
            <person name="Jerome K.R."/>
        </authorList>
    </citation>
    <scope>NUCLEOTIDE SEQUENCE [LARGE SCALE GENOMIC DNA]</scope>
    <source>
        <strain evidence="4 5">M11</strain>
    </source>
</reference>
<dbReference type="Gene3D" id="1.10.10.60">
    <property type="entry name" value="Homeodomain-like"/>
    <property type="match status" value="1"/>
</dbReference>
<dbReference type="InterPro" id="IPR036271">
    <property type="entry name" value="Tet_transcr_reg_TetR-rel_C_sf"/>
</dbReference>
<dbReference type="Pfam" id="PF02909">
    <property type="entry name" value="TetR_C_1"/>
    <property type="match status" value="1"/>
</dbReference>
<dbReference type="AlphaFoldDB" id="A0A1Q4HQR3"/>
<accession>A0A1Q4HQR3</accession>
<comment type="caution">
    <text evidence="4">The sequence shown here is derived from an EMBL/GenBank/DDBJ whole genome shotgun (WGS) entry which is preliminary data.</text>
</comment>
<dbReference type="SUPFAM" id="SSF48498">
    <property type="entry name" value="Tetracyclin repressor-like, C-terminal domain"/>
    <property type="match status" value="1"/>
</dbReference>
<dbReference type="Gene3D" id="1.10.357.10">
    <property type="entry name" value="Tetracycline Repressor, domain 2"/>
    <property type="match status" value="1"/>
</dbReference>
<dbReference type="InterPro" id="IPR009057">
    <property type="entry name" value="Homeodomain-like_sf"/>
</dbReference>
<dbReference type="SUPFAM" id="SSF46689">
    <property type="entry name" value="Homeodomain-like"/>
    <property type="match status" value="1"/>
</dbReference>
<keyword evidence="2" id="KW-0804">Transcription</keyword>
<evidence type="ECO:0000256" key="2">
    <source>
        <dbReference type="ARBA" id="ARBA00023163"/>
    </source>
</evidence>
<dbReference type="GO" id="GO:0045892">
    <property type="term" value="P:negative regulation of DNA-templated transcription"/>
    <property type="evidence" value="ECO:0007669"/>
    <property type="project" value="InterPro"/>
</dbReference>
<proteinExistence type="predicted"/>
<evidence type="ECO:0000313" key="5">
    <source>
        <dbReference type="Proteomes" id="UP000186438"/>
    </source>
</evidence>
<evidence type="ECO:0000259" key="3">
    <source>
        <dbReference type="Pfam" id="PF02909"/>
    </source>
</evidence>
<dbReference type="InterPro" id="IPR004111">
    <property type="entry name" value="Repressor_TetR_C"/>
</dbReference>